<dbReference type="GO" id="GO:0005794">
    <property type="term" value="C:Golgi apparatus"/>
    <property type="evidence" value="ECO:0007669"/>
    <property type="project" value="UniProtKB-SubCell"/>
</dbReference>
<dbReference type="GO" id="GO:0004322">
    <property type="term" value="F:ferroxidase activity"/>
    <property type="evidence" value="ECO:0007669"/>
    <property type="project" value="UniProtKB-EC"/>
</dbReference>
<dbReference type="GO" id="GO:0006826">
    <property type="term" value="P:iron ion transport"/>
    <property type="evidence" value="ECO:0007669"/>
    <property type="project" value="InterPro"/>
</dbReference>
<evidence type="ECO:0000313" key="18">
    <source>
        <dbReference type="EMBL" id="KAK9509033.1"/>
    </source>
</evidence>
<dbReference type="GO" id="GO:0008198">
    <property type="term" value="F:ferrous iron binding"/>
    <property type="evidence" value="ECO:0007669"/>
    <property type="project" value="TreeGrafter"/>
</dbReference>
<dbReference type="InterPro" id="IPR001519">
    <property type="entry name" value="Ferritin"/>
</dbReference>
<feature type="binding site" evidence="14">
    <location>
        <position position="175"/>
    </location>
    <ligand>
        <name>Fe cation</name>
        <dbReference type="ChEBI" id="CHEBI:24875"/>
        <label>1</label>
    </ligand>
</feature>
<evidence type="ECO:0000313" key="19">
    <source>
        <dbReference type="Proteomes" id="UP001461498"/>
    </source>
</evidence>
<dbReference type="SUPFAM" id="SSF47240">
    <property type="entry name" value="Ferritin-like"/>
    <property type="match status" value="1"/>
</dbReference>
<reference evidence="18 19" key="1">
    <citation type="submission" date="2022-12" db="EMBL/GenBank/DDBJ databases">
        <title>Chromosome-level genome assembly of true bugs.</title>
        <authorList>
            <person name="Ma L."/>
            <person name="Li H."/>
        </authorList>
    </citation>
    <scope>NUCLEOTIDE SEQUENCE [LARGE SCALE GENOMIC DNA]</scope>
    <source>
        <strain evidence="18">Lab_2022b</strain>
    </source>
</reference>
<feature type="signal peptide" evidence="16">
    <location>
        <begin position="1"/>
        <end position="19"/>
    </location>
</feature>
<dbReference type="InterPro" id="IPR012347">
    <property type="entry name" value="Ferritin-like"/>
</dbReference>
<evidence type="ECO:0000256" key="14">
    <source>
        <dbReference type="PIRSR" id="PIRSR601519-1"/>
    </source>
</evidence>
<dbReference type="FunFam" id="1.20.1260.10:FF:000017">
    <property type="entry name" value="Ferritin"/>
    <property type="match status" value="1"/>
</dbReference>
<evidence type="ECO:0000256" key="2">
    <source>
        <dbReference type="ARBA" id="ARBA00004613"/>
    </source>
</evidence>
<name>A0AAW1DFY0_9HEMI</name>
<keyword evidence="10" id="KW-0333">Golgi apparatus</keyword>
<evidence type="ECO:0000256" key="8">
    <source>
        <dbReference type="ARBA" id="ARBA00023002"/>
    </source>
</evidence>
<keyword evidence="7 16" id="KW-0732">Signal</keyword>
<proteinExistence type="inferred from homology"/>
<comment type="subcellular location">
    <subcellularLocation>
        <location evidence="1">Golgi apparatus</location>
    </subcellularLocation>
    <subcellularLocation>
        <location evidence="2">Secreted</location>
    </subcellularLocation>
</comment>
<evidence type="ECO:0000256" key="13">
    <source>
        <dbReference type="ARBA" id="ARBA00063343"/>
    </source>
</evidence>
<accession>A0AAW1DFY0</accession>
<dbReference type="AlphaFoldDB" id="A0AAW1DFY0"/>
<organism evidence="18 19">
    <name type="scientific">Rhynocoris fuscipes</name>
    <dbReference type="NCBI Taxonomy" id="488301"/>
    <lineage>
        <taxon>Eukaryota</taxon>
        <taxon>Metazoa</taxon>
        <taxon>Ecdysozoa</taxon>
        <taxon>Arthropoda</taxon>
        <taxon>Hexapoda</taxon>
        <taxon>Insecta</taxon>
        <taxon>Pterygota</taxon>
        <taxon>Neoptera</taxon>
        <taxon>Paraneoptera</taxon>
        <taxon>Hemiptera</taxon>
        <taxon>Heteroptera</taxon>
        <taxon>Panheteroptera</taxon>
        <taxon>Cimicomorpha</taxon>
        <taxon>Reduviidae</taxon>
        <taxon>Harpactorinae</taxon>
        <taxon>Harpactorini</taxon>
        <taxon>Rhynocoris</taxon>
    </lineage>
</organism>
<evidence type="ECO:0000256" key="4">
    <source>
        <dbReference type="ARBA" id="ARBA00022434"/>
    </source>
</evidence>
<feature type="binding site" evidence="14">
    <location>
        <position position="54"/>
    </location>
    <ligand>
        <name>Fe cation</name>
        <dbReference type="ChEBI" id="CHEBI:24875"/>
        <label>1</label>
    </ligand>
</feature>
<evidence type="ECO:0000259" key="17">
    <source>
        <dbReference type="PROSITE" id="PS50905"/>
    </source>
</evidence>
<gene>
    <name evidence="18" type="ORF">O3M35_006445</name>
</gene>
<evidence type="ECO:0000256" key="3">
    <source>
        <dbReference type="ARBA" id="ARBA00007513"/>
    </source>
</evidence>
<feature type="chain" id="PRO_5043710366" description="Ferritin" evidence="16">
    <location>
        <begin position="20"/>
        <end position="213"/>
    </location>
</feature>
<evidence type="ECO:0000256" key="12">
    <source>
        <dbReference type="ARBA" id="ARBA00047990"/>
    </source>
</evidence>
<comment type="catalytic activity">
    <reaction evidence="12 15">
        <text>4 Fe(2+) + O2 + 4 H(+) = 4 Fe(3+) + 2 H2O</text>
        <dbReference type="Rhea" id="RHEA:11148"/>
        <dbReference type="ChEBI" id="CHEBI:15377"/>
        <dbReference type="ChEBI" id="CHEBI:15378"/>
        <dbReference type="ChEBI" id="CHEBI:15379"/>
        <dbReference type="ChEBI" id="CHEBI:29033"/>
        <dbReference type="ChEBI" id="CHEBI:29034"/>
        <dbReference type="EC" id="1.16.3.1"/>
    </reaction>
</comment>
<sequence>MKAILFIALLTTIFVVSTANKKPACKIPLAQVPTQWITMVDTCTNKIREQIQAEISAAMTYMAMGAHFSRDKINRPGFAETFFKAATEEREHAIKLIEYLLLRGDLGKGFEPLIRDIPKPQNTSWTNGFEALTEALRLETKVTRLINGIIKECENAAINDYHVVDYLTEDFLGEQYRGQRDLAGKASTLGKMIKKHGALGEFLFDKKLLYGEL</sequence>
<evidence type="ECO:0000256" key="10">
    <source>
        <dbReference type="ARBA" id="ARBA00023034"/>
    </source>
</evidence>
<comment type="similarity">
    <text evidence="3 15">Belongs to the ferritin family.</text>
</comment>
<dbReference type="EC" id="1.16.3.1" evidence="15"/>
<feature type="binding site" evidence="14">
    <location>
        <position position="139"/>
    </location>
    <ligand>
        <name>Fe cation</name>
        <dbReference type="ChEBI" id="CHEBI:24875"/>
        <label>1</label>
    </ligand>
</feature>
<evidence type="ECO:0000256" key="9">
    <source>
        <dbReference type="ARBA" id="ARBA00023004"/>
    </source>
</evidence>
<evidence type="ECO:0000256" key="6">
    <source>
        <dbReference type="ARBA" id="ARBA00022723"/>
    </source>
</evidence>
<dbReference type="Proteomes" id="UP001461498">
    <property type="component" value="Unassembled WGS sequence"/>
</dbReference>
<dbReference type="InterPro" id="IPR009040">
    <property type="entry name" value="Ferritin-like_diiron"/>
</dbReference>
<dbReference type="CDD" id="cd01056">
    <property type="entry name" value="Euk_Ferritin"/>
    <property type="match status" value="1"/>
</dbReference>
<evidence type="ECO:0000256" key="1">
    <source>
        <dbReference type="ARBA" id="ARBA00004555"/>
    </source>
</evidence>
<protein>
    <recommendedName>
        <fullName evidence="15">Ferritin</fullName>
        <ecNumber evidence="15">1.16.3.1</ecNumber>
    </recommendedName>
</protein>
<dbReference type="EMBL" id="JAPXFL010000003">
    <property type="protein sequence ID" value="KAK9509033.1"/>
    <property type="molecule type" value="Genomic_DNA"/>
</dbReference>
<dbReference type="PANTHER" id="PTHR11431">
    <property type="entry name" value="FERRITIN"/>
    <property type="match status" value="1"/>
</dbReference>
<keyword evidence="5" id="KW-0964">Secreted</keyword>
<keyword evidence="8 15" id="KW-0560">Oxidoreductase</keyword>
<dbReference type="Pfam" id="PF00210">
    <property type="entry name" value="Ferritin"/>
    <property type="match status" value="1"/>
</dbReference>
<evidence type="ECO:0000256" key="15">
    <source>
        <dbReference type="RuleBase" id="RU361145"/>
    </source>
</evidence>
<comment type="caution">
    <text evidence="18">The sequence shown here is derived from an EMBL/GenBank/DDBJ whole genome shotgun (WGS) entry which is preliminary data.</text>
</comment>
<feature type="domain" description="Ferritin-like diiron" evidence="17">
    <location>
        <begin position="37"/>
        <end position="193"/>
    </location>
</feature>
<keyword evidence="19" id="KW-1185">Reference proteome</keyword>
<dbReference type="GO" id="GO:0005576">
    <property type="term" value="C:extracellular region"/>
    <property type="evidence" value="ECO:0007669"/>
    <property type="project" value="UniProtKB-SubCell"/>
</dbReference>
<evidence type="ECO:0000256" key="11">
    <source>
        <dbReference type="ARBA" id="ARBA00023157"/>
    </source>
</evidence>
<dbReference type="GO" id="GO:0008199">
    <property type="term" value="F:ferric iron binding"/>
    <property type="evidence" value="ECO:0007669"/>
    <property type="project" value="InterPro"/>
</dbReference>
<dbReference type="InterPro" id="IPR009078">
    <property type="entry name" value="Ferritin-like_SF"/>
</dbReference>
<keyword evidence="6 14" id="KW-0479">Metal-binding</keyword>
<dbReference type="InterPro" id="IPR008331">
    <property type="entry name" value="Ferritin_DPS_dom"/>
</dbReference>
<evidence type="ECO:0000256" key="16">
    <source>
        <dbReference type="SAM" id="SignalP"/>
    </source>
</evidence>
<evidence type="ECO:0000256" key="5">
    <source>
        <dbReference type="ARBA" id="ARBA00022525"/>
    </source>
</evidence>
<dbReference type="Gene3D" id="1.20.1260.10">
    <property type="match status" value="1"/>
</dbReference>
<dbReference type="PANTHER" id="PTHR11431:SF43">
    <property type="entry name" value="FERRITIN"/>
    <property type="match status" value="1"/>
</dbReference>
<feature type="binding site" evidence="14">
    <location>
        <position position="92"/>
    </location>
    <ligand>
        <name>Fe cation</name>
        <dbReference type="ChEBI" id="CHEBI:24875"/>
        <label>1</label>
    </ligand>
</feature>
<feature type="binding site" evidence="14">
    <location>
        <position position="89"/>
    </location>
    <ligand>
        <name>Fe cation</name>
        <dbReference type="ChEBI" id="CHEBI:24875"/>
        <label>1</label>
    </ligand>
</feature>
<comment type="subunit">
    <text evidence="13">Oligomer of 12 light (L) chains and 12 heavy (H) chains; L and H chains are disulfide-linked. The functional molecule forms a roughly spherical shell with a diameter of 12 nm and contains a central cavity into which the insoluble ferric iron core is deposited.</text>
</comment>
<comment type="function">
    <text evidence="15">Stores iron in a soluble, non-toxic, readily available form. Important for iron homeostasis. Iron is taken up in the ferrous form and deposited as ferric hydroxides after oxidation.</text>
</comment>
<keyword evidence="4 15" id="KW-0409">Iron storage</keyword>
<evidence type="ECO:0000256" key="7">
    <source>
        <dbReference type="ARBA" id="ARBA00022729"/>
    </source>
</evidence>
<keyword evidence="9 14" id="KW-0408">Iron</keyword>
<keyword evidence="11" id="KW-1015">Disulfide bond</keyword>
<dbReference type="PROSITE" id="PS50905">
    <property type="entry name" value="FERRITIN_LIKE"/>
    <property type="match status" value="1"/>
</dbReference>
<dbReference type="GO" id="GO:0006879">
    <property type="term" value="P:intracellular iron ion homeostasis"/>
    <property type="evidence" value="ECO:0007669"/>
    <property type="project" value="UniProtKB-KW"/>
</dbReference>